<accession>A0ABN2MBK7</accession>
<organism evidence="2 3">
    <name type="scientific">Agromyces neolithicus</name>
    <dbReference type="NCBI Taxonomy" id="269420"/>
    <lineage>
        <taxon>Bacteria</taxon>
        <taxon>Bacillati</taxon>
        <taxon>Actinomycetota</taxon>
        <taxon>Actinomycetes</taxon>
        <taxon>Micrococcales</taxon>
        <taxon>Microbacteriaceae</taxon>
        <taxon>Agromyces</taxon>
    </lineage>
</organism>
<dbReference type="Proteomes" id="UP001500002">
    <property type="component" value="Unassembled WGS sequence"/>
</dbReference>
<keyword evidence="1" id="KW-0812">Transmembrane</keyword>
<keyword evidence="1" id="KW-1133">Transmembrane helix</keyword>
<dbReference type="EMBL" id="BAAANJ010000016">
    <property type="protein sequence ID" value="GAA1818002.1"/>
    <property type="molecule type" value="Genomic_DNA"/>
</dbReference>
<comment type="caution">
    <text evidence="2">The sequence shown here is derived from an EMBL/GenBank/DDBJ whole genome shotgun (WGS) entry which is preliminary data.</text>
</comment>
<feature type="transmembrane region" description="Helical" evidence="1">
    <location>
        <begin position="54"/>
        <end position="83"/>
    </location>
</feature>
<dbReference type="RefSeq" id="WP_344297153.1">
    <property type="nucleotide sequence ID" value="NZ_BAAANJ010000016.1"/>
</dbReference>
<feature type="transmembrane region" description="Helical" evidence="1">
    <location>
        <begin position="23"/>
        <end position="42"/>
    </location>
</feature>
<evidence type="ECO:0000313" key="3">
    <source>
        <dbReference type="Proteomes" id="UP001500002"/>
    </source>
</evidence>
<protein>
    <recommendedName>
        <fullName evidence="4">Bacitracin resistance protein</fullName>
    </recommendedName>
</protein>
<gene>
    <name evidence="2" type="ORF">GCM10009749_30180</name>
</gene>
<feature type="transmembrane region" description="Helical" evidence="1">
    <location>
        <begin position="95"/>
        <end position="122"/>
    </location>
</feature>
<name>A0ABN2MBK7_9MICO</name>
<reference evidence="2 3" key="1">
    <citation type="journal article" date="2019" name="Int. J. Syst. Evol. Microbiol.">
        <title>The Global Catalogue of Microorganisms (GCM) 10K type strain sequencing project: providing services to taxonomists for standard genome sequencing and annotation.</title>
        <authorList>
            <consortium name="The Broad Institute Genomics Platform"/>
            <consortium name="The Broad Institute Genome Sequencing Center for Infectious Disease"/>
            <person name="Wu L."/>
            <person name="Ma J."/>
        </authorList>
    </citation>
    <scope>NUCLEOTIDE SEQUENCE [LARGE SCALE GENOMIC DNA]</scope>
    <source>
        <strain evidence="2 3">JCM 14322</strain>
    </source>
</reference>
<sequence length="123" mass="12459">MSAESAESAEATVPTAAAARTPLWLDVALAVLFGLFFAYDVWEVVGSIVQLTGLGLAFSAIGWVLLVAALLAPIASFVAAFALGRRRGVVAKAALYLAGLAVSAALFLTLTVLLGVTGGIVVP</sequence>
<keyword evidence="3" id="KW-1185">Reference proteome</keyword>
<keyword evidence="1" id="KW-0472">Membrane</keyword>
<proteinExistence type="predicted"/>
<evidence type="ECO:0000256" key="1">
    <source>
        <dbReference type="SAM" id="Phobius"/>
    </source>
</evidence>
<evidence type="ECO:0000313" key="2">
    <source>
        <dbReference type="EMBL" id="GAA1818002.1"/>
    </source>
</evidence>
<evidence type="ECO:0008006" key="4">
    <source>
        <dbReference type="Google" id="ProtNLM"/>
    </source>
</evidence>